<organism evidence="3 4">
    <name type="scientific">Lentibacillus kimchii</name>
    <dbReference type="NCBI Taxonomy" id="1542911"/>
    <lineage>
        <taxon>Bacteria</taxon>
        <taxon>Bacillati</taxon>
        <taxon>Bacillota</taxon>
        <taxon>Bacilli</taxon>
        <taxon>Bacillales</taxon>
        <taxon>Bacillaceae</taxon>
        <taxon>Lentibacillus</taxon>
    </lineage>
</organism>
<keyword evidence="2" id="KW-1133">Transmembrane helix</keyword>
<proteinExistence type="predicted"/>
<feature type="transmembrane region" description="Helical" evidence="2">
    <location>
        <begin position="33"/>
        <end position="54"/>
    </location>
</feature>
<dbReference type="EMBL" id="JBHTGR010000057">
    <property type="protein sequence ID" value="MFC7748127.1"/>
    <property type="molecule type" value="Genomic_DNA"/>
</dbReference>
<dbReference type="NCBIfam" id="TIGR02896">
    <property type="entry name" value="spore_III_AF"/>
    <property type="match status" value="1"/>
</dbReference>
<evidence type="ECO:0000256" key="2">
    <source>
        <dbReference type="SAM" id="Phobius"/>
    </source>
</evidence>
<name>A0ABW2V0I0_9BACI</name>
<keyword evidence="2" id="KW-0812">Transmembrane</keyword>
<gene>
    <name evidence="3" type="primary">spoIIIAF</name>
    <name evidence="3" type="ORF">ACFQU8_13130</name>
</gene>
<feature type="coiled-coil region" evidence="1">
    <location>
        <begin position="59"/>
        <end position="96"/>
    </location>
</feature>
<reference evidence="4" key="1">
    <citation type="journal article" date="2019" name="Int. J. Syst. Evol. Microbiol.">
        <title>The Global Catalogue of Microorganisms (GCM) 10K type strain sequencing project: providing services to taxonomists for standard genome sequencing and annotation.</title>
        <authorList>
            <consortium name="The Broad Institute Genomics Platform"/>
            <consortium name="The Broad Institute Genome Sequencing Center for Infectious Disease"/>
            <person name="Wu L."/>
            <person name="Ma J."/>
        </authorList>
    </citation>
    <scope>NUCLEOTIDE SEQUENCE [LARGE SCALE GENOMIC DNA]</scope>
    <source>
        <strain evidence="4">JCM 30234</strain>
    </source>
</reference>
<evidence type="ECO:0000256" key="1">
    <source>
        <dbReference type="SAM" id="Coils"/>
    </source>
</evidence>
<dbReference type="InterPro" id="IPR014245">
    <property type="entry name" value="Spore_III_AF"/>
</dbReference>
<comment type="caution">
    <text evidence="3">The sequence shown here is derived from an EMBL/GenBank/DDBJ whole genome shotgun (WGS) entry which is preliminary data.</text>
</comment>
<dbReference type="Proteomes" id="UP001596620">
    <property type="component" value="Unassembled WGS sequence"/>
</dbReference>
<accession>A0ABW2V0I0</accession>
<dbReference type="Pfam" id="PF09581">
    <property type="entry name" value="Spore_III_AF"/>
    <property type="match status" value="1"/>
</dbReference>
<keyword evidence="2" id="KW-0472">Membrane</keyword>
<evidence type="ECO:0000313" key="3">
    <source>
        <dbReference type="EMBL" id="MFC7748127.1"/>
    </source>
</evidence>
<keyword evidence="4" id="KW-1185">Reference proteome</keyword>
<dbReference type="RefSeq" id="WP_382361114.1">
    <property type="nucleotide sequence ID" value="NZ_JBHTGR010000057.1"/>
</dbReference>
<protein>
    <submittedName>
        <fullName evidence="3">Stage III sporulation protein AF</fullName>
    </submittedName>
</protein>
<feature type="transmembrane region" description="Helical" evidence="2">
    <location>
        <begin position="7"/>
        <end position="26"/>
    </location>
</feature>
<evidence type="ECO:0000313" key="4">
    <source>
        <dbReference type="Proteomes" id="UP001596620"/>
    </source>
</evidence>
<sequence length="212" mass="24268">MAVLIEWVTQIIIFLLLASVVDLLIPSKSMKKYVKLTVGLILILIFLKPVFYVFDMDVKQTLERSFMQLEEEQEQVTETENLLKKQKNEIQDSQHAYILEEMAVQLKKTANKSLEQKYEQKAADIDLQMSQKTNLTYENLNDHLEQVDVTLQKAQDEEGVEAVEDIVIDSEGNRVSDKDEAAIDLQGIKKLLHNVWDIDKEKITIIGEGGSS</sequence>
<keyword evidence="1" id="KW-0175">Coiled coil</keyword>